<feature type="non-terminal residue" evidence="2">
    <location>
        <position position="1"/>
    </location>
</feature>
<organism evidence="2 3">
    <name type="scientific">Lymnaea stagnalis</name>
    <name type="common">Great pond snail</name>
    <name type="synonym">Helix stagnalis</name>
    <dbReference type="NCBI Taxonomy" id="6523"/>
    <lineage>
        <taxon>Eukaryota</taxon>
        <taxon>Metazoa</taxon>
        <taxon>Spiralia</taxon>
        <taxon>Lophotrochozoa</taxon>
        <taxon>Mollusca</taxon>
        <taxon>Gastropoda</taxon>
        <taxon>Heterobranchia</taxon>
        <taxon>Euthyneura</taxon>
        <taxon>Panpulmonata</taxon>
        <taxon>Hygrophila</taxon>
        <taxon>Lymnaeoidea</taxon>
        <taxon>Lymnaeidae</taxon>
        <taxon>Lymnaea</taxon>
    </lineage>
</organism>
<keyword evidence="3" id="KW-1185">Reference proteome</keyword>
<evidence type="ECO:0000313" key="3">
    <source>
        <dbReference type="Proteomes" id="UP001497497"/>
    </source>
</evidence>
<feature type="compositionally biased region" description="Basic and acidic residues" evidence="1">
    <location>
        <begin position="110"/>
        <end position="121"/>
    </location>
</feature>
<dbReference type="Proteomes" id="UP001497497">
    <property type="component" value="Unassembled WGS sequence"/>
</dbReference>
<evidence type="ECO:0000313" key="2">
    <source>
        <dbReference type="EMBL" id="CAL1538292.1"/>
    </source>
</evidence>
<dbReference type="AlphaFoldDB" id="A0AAV2HXA9"/>
<feature type="non-terminal residue" evidence="2">
    <location>
        <position position="121"/>
    </location>
</feature>
<reference evidence="2 3" key="1">
    <citation type="submission" date="2024-04" db="EMBL/GenBank/DDBJ databases">
        <authorList>
            <consortium name="Genoscope - CEA"/>
            <person name="William W."/>
        </authorList>
    </citation>
    <scope>NUCLEOTIDE SEQUENCE [LARGE SCALE GENOMIC DNA]</scope>
</reference>
<feature type="region of interest" description="Disordered" evidence="1">
    <location>
        <begin position="55"/>
        <end position="121"/>
    </location>
</feature>
<evidence type="ECO:0000256" key="1">
    <source>
        <dbReference type="SAM" id="MobiDB-lite"/>
    </source>
</evidence>
<gene>
    <name evidence="2" type="ORF">GSLYS_00012113001</name>
</gene>
<dbReference type="EMBL" id="CAXITT010000294">
    <property type="protein sequence ID" value="CAL1538292.1"/>
    <property type="molecule type" value="Genomic_DNA"/>
</dbReference>
<proteinExistence type="predicted"/>
<feature type="region of interest" description="Disordered" evidence="1">
    <location>
        <begin position="1"/>
        <end position="30"/>
    </location>
</feature>
<accession>A0AAV2HXA9</accession>
<sequence>NVPQIVVQSSESACSSGSQTPSGEEFSPWLEDPRVGLSIGYESDPRTLYFDRHTRCHGKGVDGHPLSKWRPRDHRGSNGSLPSSGPWLAPRLRPASGRSDPGKHYSKVQRYVDCHRPQTAP</sequence>
<protein>
    <submittedName>
        <fullName evidence="2">Uncharacterized protein</fullName>
    </submittedName>
</protein>
<feature type="compositionally biased region" description="Low complexity" evidence="1">
    <location>
        <begin position="9"/>
        <end position="18"/>
    </location>
</feature>
<comment type="caution">
    <text evidence="2">The sequence shown here is derived from an EMBL/GenBank/DDBJ whole genome shotgun (WGS) entry which is preliminary data.</text>
</comment>
<name>A0AAV2HXA9_LYMST</name>